<reference evidence="1 2" key="1">
    <citation type="submission" date="2018-01" db="EMBL/GenBank/DDBJ databases">
        <title>Species boundaries and ecological features among Paraburkholderia terrae DSMZ17804T, P. hospita DSMZ17164T and P. caribensis DSMZ13236T.</title>
        <authorList>
            <person name="Pratama A.A."/>
        </authorList>
    </citation>
    <scope>NUCLEOTIDE SEQUENCE [LARGE SCALE GENOMIC DNA]</scope>
    <source>
        <strain evidence="1 2">DSM 17164</strain>
    </source>
</reference>
<gene>
    <name evidence="1" type="ORF">C2L64_49855</name>
</gene>
<dbReference type="EMBL" id="CP026109">
    <property type="protein sequence ID" value="AUT76359.1"/>
    <property type="molecule type" value="Genomic_DNA"/>
</dbReference>
<organism evidence="1 2">
    <name type="scientific">Paraburkholderia hospita</name>
    <dbReference type="NCBI Taxonomy" id="169430"/>
    <lineage>
        <taxon>Bacteria</taxon>
        <taxon>Pseudomonadati</taxon>
        <taxon>Pseudomonadota</taxon>
        <taxon>Betaproteobacteria</taxon>
        <taxon>Burkholderiales</taxon>
        <taxon>Burkholderiaceae</taxon>
        <taxon>Paraburkholderia</taxon>
    </lineage>
</organism>
<evidence type="ECO:0000313" key="1">
    <source>
        <dbReference type="EMBL" id="AUT76359.1"/>
    </source>
</evidence>
<dbReference type="KEGG" id="phs:C2L64_49855"/>
<protein>
    <submittedName>
        <fullName evidence="1">Phosphohydrolase</fullName>
    </submittedName>
</protein>
<dbReference type="PANTHER" id="PTHR35569">
    <property type="entry name" value="CYANAMIDE HYDRATASE DDI2-RELATED"/>
    <property type="match status" value="1"/>
</dbReference>
<evidence type="ECO:0000313" key="2">
    <source>
        <dbReference type="Proteomes" id="UP000236649"/>
    </source>
</evidence>
<dbReference type="AlphaFoldDB" id="A0AAN1MR60"/>
<dbReference type="GeneID" id="55536347"/>
<accession>A0AAN1MR60</accession>
<name>A0AAN1MR60_9BURK</name>
<dbReference type="SUPFAM" id="SSF109604">
    <property type="entry name" value="HD-domain/PDEase-like"/>
    <property type="match status" value="1"/>
</dbReference>
<dbReference type="Gene3D" id="1.10.3210.10">
    <property type="entry name" value="Hypothetical protein af1432"/>
    <property type="match status" value="1"/>
</dbReference>
<dbReference type="PANTHER" id="PTHR35569:SF1">
    <property type="entry name" value="CYANAMIDE HYDRATASE DDI2-RELATED"/>
    <property type="match status" value="1"/>
</dbReference>
<proteinExistence type="predicted"/>
<sequence length="225" mass="24173">MESIVSNERAARPVEVAGVCIPHTPLAIAAAEAAHASLPEVVTAHASRVFVFASLAARREGCACEPDTLYVAAMFANMGLSAAYAHSTLRYEIDGAHAARTFLQHYGASRGVLDELWCAIALHMTPGLPMHVSPLARVLSSAVRTDLLADNLGAYSLAEREQIVAAYPRGGHFKERMIDAIGRGVVHRPQSTFGTLSADVLERVDPDFCRTNFCGLILGSSWKDE</sequence>
<dbReference type="RefSeq" id="WP_103154410.1">
    <property type="nucleotide sequence ID" value="NZ_CADFGJ010000014.1"/>
</dbReference>
<dbReference type="Proteomes" id="UP000236649">
    <property type="component" value="Chromosome 5"/>
</dbReference>